<comment type="caution">
    <text evidence="1">The sequence shown here is derived from an EMBL/GenBank/DDBJ whole genome shotgun (WGS) entry which is preliminary data.</text>
</comment>
<gene>
    <name evidence="1" type="ORF">MU1_12190</name>
</gene>
<organism evidence="1 2">
    <name type="scientific">Paenibacillus glycanilyticus</name>
    <dbReference type="NCBI Taxonomy" id="126569"/>
    <lineage>
        <taxon>Bacteria</taxon>
        <taxon>Bacillati</taxon>
        <taxon>Bacillota</taxon>
        <taxon>Bacilli</taxon>
        <taxon>Bacillales</taxon>
        <taxon>Paenibacillaceae</taxon>
        <taxon>Paenibacillus</taxon>
    </lineage>
</organism>
<sequence length="104" mass="12076">MTDTIQMTTDGRYEYNIEVINIFQRNSYARLYLKNVSTSEENLIRLTLPIYAIHGIGVQEVNYWVKLEPTSEAETYILHTTKDFPLSGERFEVDVINGEAIKIE</sequence>
<evidence type="ECO:0000313" key="1">
    <source>
        <dbReference type="EMBL" id="GLX66875.1"/>
    </source>
</evidence>
<protein>
    <submittedName>
        <fullName evidence="1">Uncharacterized protein</fullName>
    </submittedName>
</protein>
<dbReference type="EMBL" id="BSSQ01000005">
    <property type="protein sequence ID" value="GLX66875.1"/>
    <property type="molecule type" value="Genomic_DNA"/>
</dbReference>
<name>A0ABQ6G9E7_9BACL</name>
<keyword evidence="2" id="KW-1185">Reference proteome</keyword>
<reference evidence="1 2" key="1">
    <citation type="submission" date="2023-03" db="EMBL/GenBank/DDBJ databases">
        <title>Draft genome sequence of the bacteria which degrade cell wall of Tricholomamatutake.</title>
        <authorList>
            <person name="Konishi Y."/>
            <person name="Fukuta Y."/>
            <person name="Shirasaka N."/>
        </authorList>
    </citation>
    <scope>NUCLEOTIDE SEQUENCE [LARGE SCALE GENOMIC DNA]</scope>
    <source>
        <strain evidence="2">mu1</strain>
    </source>
</reference>
<proteinExistence type="predicted"/>
<dbReference type="Proteomes" id="UP001157114">
    <property type="component" value="Unassembled WGS sequence"/>
</dbReference>
<accession>A0ABQ6G9E7</accession>
<evidence type="ECO:0000313" key="2">
    <source>
        <dbReference type="Proteomes" id="UP001157114"/>
    </source>
</evidence>